<dbReference type="AlphaFoldDB" id="A0A443SRU7"/>
<sequence length="112" mass="12840">MVVFNYKNIYKDVSILLIANKSDLVRAREVNTVEGRSLADRFDADFAEVSVELEYNFDQVITWLTNSIKVPPSSPRATNKHETLSSKAVSFVKRILHKRDMKARSCDNLHLL</sequence>
<dbReference type="GO" id="GO:0005246">
    <property type="term" value="F:calcium channel regulator activity"/>
    <property type="evidence" value="ECO:0007669"/>
    <property type="project" value="TreeGrafter"/>
</dbReference>
<dbReference type="InterPro" id="IPR001806">
    <property type="entry name" value="Small_GTPase"/>
</dbReference>
<comment type="caution">
    <text evidence="3">The sequence shown here is derived from an EMBL/GenBank/DDBJ whole genome shotgun (WGS) entry which is preliminary data.</text>
</comment>
<proteinExistence type="inferred from homology"/>
<dbReference type="SUPFAM" id="SSF52540">
    <property type="entry name" value="P-loop containing nucleoside triphosphate hydrolases"/>
    <property type="match status" value="1"/>
</dbReference>
<dbReference type="EMBL" id="NCKV01000604">
    <property type="protein sequence ID" value="RWS30185.1"/>
    <property type="molecule type" value="Genomic_DNA"/>
</dbReference>
<accession>A0A443SRU7</accession>
<dbReference type="InterPro" id="IPR051641">
    <property type="entry name" value="RGK_GTP-binding_reg"/>
</dbReference>
<evidence type="ECO:0000256" key="1">
    <source>
        <dbReference type="ARBA" id="ARBA00008846"/>
    </source>
</evidence>
<dbReference type="OrthoDB" id="5239715at2759"/>
<dbReference type="Gene3D" id="3.40.50.300">
    <property type="entry name" value="P-loop containing nucleotide triphosphate hydrolases"/>
    <property type="match status" value="1"/>
</dbReference>
<dbReference type="GO" id="GO:0005525">
    <property type="term" value="F:GTP binding"/>
    <property type="evidence" value="ECO:0007669"/>
    <property type="project" value="InterPro"/>
</dbReference>
<evidence type="ECO:0000313" key="3">
    <source>
        <dbReference type="EMBL" id="RWS30185.1"/>
    </source>
</evidence>
<dbReference type="GO" id="GO:0003924">
    <property type="term" value="F:GTPase activity"/>
    <property type="evidence" value="ECO:0007669"/>
    <property type="project" value="InterPro"/>
</dbReference>
<protein>
    <submittedName>
        <fullName evidence="3">Uncharacterized protein</fullName>
    </submittedName>
</protein>
<keyword evidence="2" id="KW-0597">Phosphoprotein</keyword>
<evidence type="ECO:0000256" key="2">
    <source>
        <dbReference type="ARBA" id="ARBA00022553"/>
    </source>
</evidence>
<keyword evidence="4" id="KW-1185">Reference proteome</keyword>
<comment type="similarity">
    <text evidence="1">Belongs to the small GTPase superfamily. RGK family.</text>
</comment>
<dbReference type="PANTHER" id="PTHR45775:SF6">
    <property type="entry name" value="RAD, GEM_KIR FAMILY MEMBER 2, ISOFORM C"/>
    <property type="match status" value="1"/>
</dbReference>
<reference evidence="3 4" key="1">
    <citation type="journal article" date="2018" name="Gigascience">
        <title>Genomes of trombidid mites reveal novel predicted allergens and laterally-transferred genes associated with secondary metabolism.</title>
        <authorList>
            <person name="Dong X."/>
            <person name="Chaisiri K."/>
            <person name="Xia D."/>
            <person name="Armstrong S.D."/>
            <person name="Fang Y."/>
            <person name="Donnelly M.J."/>
            <person name="Kadowaki T."/>
            <person name="McGarry J.W."/>
            <person name="Darby A.C."/>
            <person name="Makepeace B.L."/>
        </authorList>
    </citation>
    <scope>NUCLEOTIDE SEQUENCE [LARGE SCALE GENOMIC DNA]</scope>
    <source>
        <strain evidence="3">UoL-UT</strain>
    </source>
</reference>
<dbReference type="Pfam" id="PF00071">
    <property type="entry name" value="Ras"/>
    <property type="match status" value="1"/>
</dbReference>
<evidence type="ECO:0000313" key="4">
    <source>
        <dbReference type="Proteomes" id="UP000288716"/>
    </source>
</evidence>
<dbReference type="InterPro" id="IPR027417">
    <property type="entry name" value="P-loop_NTPase"/>
</dbReference>
<organism evidence="3 4">
    <name type="scientific">Leptotrombidium deliense</name>
    <dbReference type="NCBI Taxonomy" id="299467"/>
    <lineage>
        <taxon>Eukaryota</taxon>
        <taxon>Metazoa</taxon>
        <taxon>Ecdysozoa</taxon>
        <taxon>Arthropoda</taxon>
        <taxon>Chelicerata</taxon>
        <taxon>Arachnida</taxon>
        <taxon>Acari</taxon>
        <taxon>Acariformes</taxon>
        <taxon>Trombidiformes</taxon>
        <taxon>Prostigmata</taxon>
        <taxon>Anystina</taxon>
        <taxon>Parasitengona</taxon>
        <taxon>Trombiculoidea</taxon>
        <taxon>Trombiculidae</taxon>
        <taxon>Leptotrombidium</taxon>
    </lineage>
</organism>
<gene>
    <name evidence="3" type="ORF">B4U80_01205</name>
</gene>
<dbReference type="GO" id="GO:0005886">
    <property type="term" value="C:plasma membrane"/>
    <property type="evidence" value="ECO:0007669"/>
    <property type="project" value="TreeGrafter"/>
</dbReference>
<dbReference type="Proteomes" id="UP000288716">
    <property type="component" value="Unassembled WGS sequence"/>
</dbReference>
<dbReference type="VEuPathDB" id="VectorBase:LDEU001854"/>
<dbReference type="STRING" id="299467.A0A443SRU7"/>
<name>A0A443SRU7_9ACAR</name>
<dbReference type="PANTHER" id="PTHR45775">
    <property type="entry name" value="RAD, GEM/KIR FAMILY MEMBER 2, ISOFORM C"/>
    <property type="match status" value="1"/>
</dbReference>